<dbReference type="Proteomes" id="UP001220324">
    <property type="component" value="Unassembled WGS sequence"/>
</dbReference>
<accession>A0AAD6GHD9</accession>
<reference evidence="2 3" key="1">
    <citation type="journal article" date="2023" name="IMA Fungus">
        <title>Comparative genomic study of the Penicillium genus elucidates a diverse pangenome and 15 lateral gene transfer events.</title>
        <authorList>
            <person name="Petersen C."/>
            <person name="Sorensen T."/>
            <person name="Nielsen M.R."/>
            <person name="Sondergaard T.E."/>
            <person name="Sorensen J.L."/>
            <person name="Fitzpatrick D.A."/>
            <person name="Frisvad J.C."/>
            <person name="Nielsen K.L."/>
        </authorList>
    </citation>
    <scope>NUCLEOTIDE SEQUENCE [LARGE SCALE GENOMIC DNA]</scope>
    <source>
        <strain evidence="2 3">IBT 35679</strain>
    </source>
</reference>
<organism evidence="2 3">
    <name type="scientific">Penicillium frequentans</name>
    <dbReference type="NCBI Taxonomy" id="3151616"/>
    <lineage>
        <taxon>Eukaryota</taxon>
        <taxon>Fungi</taxon>
        <taxon>Dikarya</taxon>
        <taxon>Ascomycota</taxon>
        <taxon>Pezizomycotina</taxon>
        <taxon>Eurotiomycetes</taxon>
        <taxon>Eurotiomycetidae</taxon>
        <taxon>Eurotiales</taxon>
        <taxon>Aspergillaceae</taxon>
        <taxon>Penicillium</taxon>
    </lineage>
</organism>
<protein>
    <submittedName>
        <fullName evidence="2">Purine and uridine phosphorylase</fullName>
    </submittedName>
</protein>
<gene>
    <name evidence="2" type="ORF">N7494_004527</name>
</gene>
<proteinExistence type="predicted"/>
<name>A0AAD6GHD9_9EURO</name>
<evidence type="ECO:0000313" key="2">
    <source>
        <dbReference type="EMBL" id="KAJ5546942.1"/>
    </source>
</evidence>
<comment type="caution">
    <text evidence="2">The sequence shown here is derived from an EMBL/GenBank/DDBJ whole genome shotgun (WGS) entry which is preliminary data.</text>
</comment>
<evidence type="ECO:0000313" key="3">
    <source>
        <dbReference type="Proteomes" id="UP001220324"/>
    </source>
</evidence>
<evidence type="ECO:0000256" key="1">
    <source>
        <dbReference type="SAM" id="MobiDB-lite"/>
    </source>
</evidence>
<keyword evidence="3" id="KW-1185">Reference proteome</keyword>
<dbReference type="EMBL" id="JAQIZZ010000003">
    <property type="protein sequence ID" value="KAJ5546942.1"/>
    <property type="molecule type" value="Genomic_DNA"/>
</dbReference>
<dbReference type="AlphaFoldDB" id="A0AAD6GHD9"/>
<feature type="compositionally biased region" description="Basic and acidic residues" evidence="1">
    <location>
        <begin position="142"/>
        <end position="169"/>
    </location>
</feature>
<feature type="region of interest" description="Disordered" evidence="1">
    <location>
        <begin position="120"/>
        <end position="169"/>
    </location>
</feature>
<sequence length="191" mass="21104">MSLSSVDFQCEIDQQADQAYQYVHPLVDLSQSQAHSFPHIPPTSDWGWSEDARPGLTSAQSTQNLVASSWVMPTVGESTGWDVPPTTYGVYGTLTSIQHHAPNSGLGHFPNGTAATLSHTGYLSPLSPRMQLPRQDNFEQDNSNHDVRHPVVGSERQDHPQITNKDTRRPQLYVRVNSIEASPEKAVLYGD</sequence>